<dbReference type="EMBL" id="BLQM01000262">
    <property type="protein sequence ID" value="GMH79196.1"/>
    <property type="molecule type" value="Genomic_DNA"/>
</dbReference>
<feature type="region of interest" description="Disordered" evidence="1">
    <location>
        <begin position="496"/>
        <end position="516"/>
    </location>
</feature>
<evidence type="ECO:0000313" key="2">
    <source>
        <dbReference type="EMBL" id="GMH79196.1"/>
    </source>
</evidence>
<feature type="region of interest" description="Disordered" evidence="1">
    <location>
        <begin position="424"/>
        <end position="443"/>
    </location>
</feature>
<feature type="compositionally biased region" description="Basic and acidic residues" evidence="1">
    <location>
        <begin position="325"/>
        <end position="342"/>
    </location>
</feature>
<feature type="region of interest" description="Disordered" evidence="1">
    <location>
        <begin position="323"/>
        <end position="345"/>
    </location>
</feature>
<comment type="caution">
    <text evidence="2">The sequence shown here is derived from an EMBL/GenBank/DDBJ whole genome shotgun (WGS) entry which is preliminary data.</text>
</comment>
<feature type="compositionally biased region" description="Polar residues" evidence="1">
    <location>
        <begin position="1"/>
        <end position="30"/>
    </location>
</feature>
<proteinExistence type="predicted"/>
<accession>A0A9W7AWM3</accession>
<organism evidence="2 3">
    <name type="scientific">Triparma laevis f. inornata</name>
    <dbReference type="NCBI Taxonomy" id="1714386"/>
    <lineage>
        <taxon>Eukaryota</taxon>
        <taxon>Sar</taxon>
        <taxon>Stramenopiles</taxon>
        <taxon>Ochrophyta</taxon>
        <taxon>Bolidophyceae</taxon>
        <taxon>Parmales</taxon>
        <taxon>Triparmaceae</taxon>
        <taxon>Triparma</taxon>
    </lineage>
</organism>
<evidence type="ECO:0000313" key="3">
    <source>
        <dbReference type="Proteomes" id="UP001162640"/>
    </source>
</evidence>
<dbReference type="AlphaFoldDB" id="A0A9W7AWM3"/>
<dbReference type="Proteomes" id="UP001162640">
    <property type="component" value="Unassembled WGS sequence"/>
</dbReference>
<sequence>MTSNTGTPATISINVPQPTLTVPINTTTDPSGEPSPSTFSASSVSAATSPQVPQSPSESITVTSSNNSSKRMAVSLAASAPVHTPMRPPDRPSDASSSKSKHKYSSPFPRSRNKKLQHKFLGVEWKFIEPPPKLEDTYINSSLTQTDTTTYDLSKTLYSSKSPRKDNGLLPNDPDIADLILDRIALDMLEDEFAEVEDYNRRDTINKKSRQGSVLSKVLNIFQDGADDRFVRRLKRKEEEAKEKDEELSALELAEDLRKKSERGLVNEKDPANLLLPQKQVKEDKEFKKNLAREERRGSVSMETKVARTKVVAQRIGKALAVGEEGERQKEGTMEDKTKDDGGEVNYGDLDFDVPAYVDRPPSPIVFGRTMTRIRVAENLPNELSGPARFHRSTAERNLSGKDKEKVYDAAAQARLNVMQEVEEAMKKEPNTPEASPKPETPGRRITKISFAASPGQRQRNTTIVKRGTLLLQRGRSPTKVGKSPRMSMINTAVGARERQQSMKVEEQQTPIHARRSSTAELQKLYFEGVEVGKEPTERNTDESKEGEEKSSYRVEKEKQRYGAWYIKPSKWSVGMGKVMDEMAARQQGSWGSEMAIMKEQSDRMQVHIPKLFIGKIFKRELMGKGKRVPHFLGGVEVNEEVDALEGGMNLTEEEKGRRVSVQAGVTS</sequence>
<feature type="region of interest" description="Disordered" evidence="1">
    <location>
        <begin position="531"/>
        <end position="554"/>
    </location>
</feature>
<protein>
    <submittedName>
        <fullName evidence="2">Uncharacterized protein</fullName>
    </submittedName>
</protein>
<evidence type="ECO:0000256" key="1">
    <source>
        <dbReference type="SAM" id="MobiDB-lite"/>
    </source>
</evidence>
<gene>
    <name evidence="2" type="ORF">TL16_g08064</name>
</gene>
<name>A0A9W7AWM3_9STRA</name>
<feature type="compositionally biased region" description="Polar residues" evidence="1">
    <location>
        <begin position="51"/>
        <end position="70"/>
    </location>
</feature>
<feature type="compositionally biased region" description="Low complexity" evidence="1">
    <location>
        <begin position="34"/>
        <end position="50"/>
    </location>
</feature>
<feature type="compositionally biased region" description="Basic and acidic residues" evidence="1">
    <location>
        <begin position="496"/>
        <end position="507"/>
    </location>
</feature>
<reference evidence="3" key="1">
    <citation type="journal article" date="2023" name="Commun. Biol.">
        <title>Genome analysis of Parmales, the sister group of diatoms, reveals the evolutionary specialization of diatoms from phago-mixotrophs to photoautotrophs.</title>
        <authorList>
            <person name="Ban H."/>
            <person name="Sato S."/>
            <person name="Yoshikawa S."/>
            <person name="Yamada K."/>
            <person name="Nakamura Y."/>
            <person name="Ichinomiya M."/>
            <person name="Sato N."/>
            <person name="Blanc-Mathieu R."/>
            <person name="Endo H."/>
            <person name="Kuwata A."/>
            <person name="Ogata H."/>
        </authorList>
    </citation>
    <scope>NUCLEOTIDE SEQUENCE [LARGE SCALE GENOMIC DNA]</scope>
</reference>
<feature type="region of interest" description="Disordered" evidence="1">
    <location>
        <begin position="1"/>
        <end position="113"/>
    </location>
</feature>